<dbReference type="InterPro" id="IPR021719">
    <property type="entry name" value="Prot_inh_I78"/>
</dbReference>
<gene>
    <name evidence="1" type="ORF">CONCODRAFT_80115</name>
</gene>
<proteinExistence type="predicted"/>
<organism evidence="1 2">
    <name type="scientific">Conidiobolus coronatus (strain ATCC 28846 / CBS 209.66 / NRRL 28638)</name>
    <name type="common">Delacroixia coronata</name>
    <dbReference type="NCBI Taxonomy" id="796925"/>
    <lineage>
        <taxon>Eukaryota</taxon>
        <taxon>Fungi</taxon>
        <taxon>Fungi incertae sedis</taxon>
        <taxon>Zoopagomycota</taxon>
        <taxon>Entomophthoromycotina</taxon>
        <taxon>Entomophthoromycetes</taxon>
        <taxon>Entomophthorales</taxon>
        <taxon>Ancylistaceae</taxon>
        <taxon>Conidiobolus</taxon>
    </lineage>
</organism>
<keyword evidence="2" id="KW-1185">Reference proteome</keyword>
<protein>
    <submittedName>
        <fullName evidence="1">Uncharacterized protein</fullName>
    </submittedName>
</protein>
<accession>A0A137NXV7</accession>
<name>A0A137NXV7_CONC2</name>
<dbReference type="EMBL" id="KQ964632">
    <property type="protein sequence ID" value="KXN67501.1"/>
    <property type="molecule type" value="Genomic_DNA"/>
</dbReference>
<dbReference type="OrthoDB" id="10013825at2759"/>
<dbReference type="Pfam" id="PF11720">
    <property type="entry name" value="Inhibitor_I78"/>
    <property type="match status" value="1"/>
</dbReference>
<sequence length="76" mass="8771">MSNTIADNYRYLIGKTLIDLGKEAQINKTNKHVLESELPKPRRVIKPGQLYSADYNENRLHITINDKNMITLVKNC</sequence>
<dbReference type="Gene3D" id="3.30.10.10">
    <property type="entry name" value="Trypsin Inhibitor V, subunit A"/>
    <property type="match status" value="1"/>
</dbReference>
<evidence type="ECO:0000313" key="2">
    <source>
        <dbReference type="Proteomes" id="UP000070444"/>
    </source>
</evidence>
<evidence type="ECO:0000313" key="1">
    <source>
        <dbReference type="EMBL" id="KXN67501.1"/>
    </source>
</evidence>
<reference evidence="1 2" key="1">
    <citation type="journal article" date="2015" name="Genome Biol. Evol.">
        <title>Phylogenomic analyses indicate that early fungi evolved digesting cell walls of algal ancestors of land plants.</title>
        <authorList>
            <person name="Chang Y."/>
            <person name="Wang S."/>
            <person name="Sekimoto S."/>
            <person name="Aerts A.L."/>
            <person name="Choi C."/>
            <person name="Clum A."/>
            <person name="LaButti K.M."/>
            <person name="Lindquist E.A."/>
            <person name="Yee Ngan C."/>
            <person name="Ohm R.A."/>
            <person name="Salamov A.A."/>
            <person name="Grigoriev I.V."/>
            <person name="Spatafora J.W."/>
            <person name="Berbee M.L."/>
        </authorList>
    </citation>
    <scope>NUCLEOTIDE SEQUENCE [LARGE SCALE GENOMIC DNA]</scope>
    <source>
        <strain evidence="1 2">NRRL 28638</strain>
    </source>
</reference>
<dbReference type="Proteomes" id="UP000070444">
    <property type="component" value="Unassembled WGS sequence"/>
</dbReference>
<dbReference type="AlphaFoldDB" id="A0A137NXV7"/>